<comment type="caution">
    <text evidence="2">The sequence shown here is derived from an EMBL/GenBank/DDBJ whole genome shotgun (WGS) entry which is preliminary data.</text>
</comment>
<name>A0A225E088_9BACT</name>
<evidence type="ECO:0000313" key="2">
    <source>
        <dbReference type="EMBL" id="OWK41777.1"/>
    </source>
</evidence>
<reference evidence="3" key="1">
    <citation type="submission" date="2017-06" db="EMBL/GenBank/DDBJ databases">
        <title>Genome analysis of Fimbriiglobus ruber SP5, the first member of the order Planctomycetales with confirmed chitinolytic capability.</title>
        <authorList>
            <person name="Ravin N.V."/>
            <person name="Rakitin A.L."/>
            <person name="Ivanova A.A."/>
            <person name="Beletsky A.V."/>
            <person name="Kulichevskaya I.S."/>
            <person name="Mardanov A.V."/>
            <person name="Dedysh S.N."/>
        </authorList>
    </citation>
    <scope>NUCLEOTIDE SEQUENCE [LARGE SCALE GENOMIC DNA]</scope>
    <source>
        <strain evidence="3">SP5</strain>
    </source>
</reference>
<feature type="domain" description="Antitoxin SocA-like Panacea" evidence="1">
    <location>
        <begin position="18"/>
        <end position="108"/>
    </location>
</feature>
<accession>A0A225E088</accession>
<evidence type="ECO:0000259" key="1">
    <source>
        <dbReference type="Pfam" id="PF13274"/>
    </source>
</evidence>
<gene>
    <name evidence="2" type="ORF">FRUB_03855</name>
</gene>
<dbReference type="Pfam" id="PF13274">
    <property type="entry name" value="SocA_Panacea"/>
    <property type="match status" value="1"/>
</dbReference>
<protein>
    <recommendedName>
        <fullName evidence="1">Antitoxin SocA-like Panacea domain-containing protein</fullName>
    </recommendedName>
</protein>
<keyword evidence="3" id="KW-1185">Reference proteome</keyword>
<sequence>MKLAATDPEGEPMTPLVLHKLLYYCQGWHLAWTGHPLFANQIEAWWHGPVVPDVYAQPWGQGASPIPDLGEPADLSADQKRAIEQVWKHYREFSAYGLRHKTHSEAPWRNHYDPDDSGRCNKVISPADLAAFFGEEYQRLTGEPIETETGPVVVHSSGLTLDQLRQVVGW</sequence>
<evidence type="ECO:0000313" key="3">
    <source>
        <dbReference type="Proteomes" id="UP000214646"/>
    </source>
</evidence>
<dbReference type="EMBL" id="NIDE01000005">
    <property type="protein sequence ID" value="OWK41777.1"/>
    <property type="molecule type" value="Genomic_DNA"/>
</dbReference>
<proteinExistence type="predicted"/>
<dbReference type="AlphaFoldDB" id="A0A225E088"/>
<dbReference type="Proteomes" id="UP000214646">
    <property type="component" value="Unassembled WGS sequence"/>
</dbReference>
<dbReference type="InterPro" id="IPR025272">
    <property type="entry name" value="SocA_Panacea"/>
</dbReference>
<organism evidence="2 3">
    <name type="scientific">Fimbriiglobus ruber</name>
    <dbReference type="NCBI Taxonomy" id="1908690"/>
    <lineage>
        <taxon>Bacteria</taxon>
        <taxon>Pseudomonadati</taxon>
        <taxon>Planctomycetota</taxon>
        <taxon>Planctomycetia</taxon>
        <taxon>Gemmatales</taxon>
        <taxon>Gemmataceae</taxon>
        <taxon>Fimbriiglobus</taxon>
    </lineage>
</organism>